<dbReference type="Pfam" id="PF02518">
    <property type="entry name" value="HATPase_c"/>
    <property type="match status" value="1"/>
</dbReference>
<evidence type="ECO:0000313" key="12">
    <source>
        <dbReference type="EMBL" id="TJW09459.1"/>
    </source>
</evidence>
<evidence type="ECO:0000256" key="1">
    <source>
        <dbReference type="ARBA" id="ARBA00000085"/>
    </source>
</evidence>
<evidence type="ECO:0000256" key="6">
    <source>
        <dbReference type="ARBA" id="ARBA00022679"/>
    </source>
</evidence>
<dbReference type="FunFam" id="1.10.287.130:FF:000001">
    <property type="entry name" value="Two-component sensor histidine kinase"/>
    <property type="match status" value="1"/>
</dbReference>
<feature type="transmembrane region" description="Helical" evidence="10">
    <location>
        <begin position="158"/>
        <end position="184"/>
    </location>
</feature>
<gene>
    <name evidence="12" type="ORF">E5982_09270</name>
</gene>
<keyword evidence="10" id="KW-0812">Transmembrane</keyword>
<dbReference type="PANTHER" id="PTHR43711:SF1">
    <property type="entry name" value="HISTIDINE KINASE 1"/>
    <property type="match status" value="1"/>
</dbReference>
<dbReference type="SUPFAM" id="SSF55874">
    <property type="entry name" value="ATPase domain of HSP90 chaperone/DNA topoisomerase II/histidine kinase"/>
    <property type="match status" value="1"/>
</dbReference>
<dbReference type="EMBL" id="SSTM01000009">
    <property type="protein sequence ID" value="TJW09459.1"/>
    <property type="molecule type" value="Genomic_DNA"/>
</dbReference>
<dbReference type="AlphaFoldDB" id="A0A4T9T5S9"/>
<dbReference type="Proteomes" id="UP000309454">
    <property type="component" value="Unassembled WGS sequence"/>
</dbReference>
<reference evidence="12 13" key="1">
    <citation type="submission" date="2019-04" db="EMBL/GenBank/DDBJ databases">
        <title>Microbes associate with the intestines of laboratory mice.</title>
        <authorList>
            <person name="Navarre W."/>
            <person name="Wong E."/>
            <person name="Huang K.C."/>
            <person name="Tropini C."/>
            <person name="Ng K."/>
            <person name="Yu B."/>
        </authorList>
    </citation>
    <scope>NUCLEOTIDE SEQUENCE [LARGE SCALE GENOMIC DNA]</scope>
    <source>
        <strain evidence="12 13">NM48_B13</strain>
    </source>
</reference>
<dbReference type="InterPro" id="IPR036097">
    <property type="entry name" value="HisK_dim/P_sf"/>
</dbReference>
<dbReference type="InterPro" id="IPR004358">
    <property type="entry name" value="Sig_transdc_His_kin-like_C"/>
</dbReference>
<evidence type="ECO:0000256" key="10">
    <source>
        <dbReference type="SAM" id="Phobius"/>
    </source>
</evidence>
<dbReference type="SMART" id="SM00387">
    <property type="entry name" value="HATPase_c"/>
    <property type="match status" value="1"/>
</dbReference>
<dbReference type="Pfam" id="PF00512">
    <property type="entry name" value="HisKA"/>
    <property type="match status" value="1"/>
</dbReference>
<dbReference type="GO" id="GO:0000155">
    <property type="term" value="F:phosphorelay sensor kinase activity"/>
    <property type="evidence" value="ECO:0007669"/>
    <property type="project" value="InterPro"/>
</dbReference>
<dbReference type="EC" id="2.7.13.3" evidence="4"/>
<protein>
    <recommendedName>
        <fullName evidence="4">histidine kinase</fullName>
        <ecNumber evidence="4">2.7.13.3</ecNumber>
    </recommendedName>
</protein>
<evidence type="ECO:0000256" key="9">
    <source>
        <dbReference type="ARBA" id="ARBA00023136"/>
    </source>
</evidence>
<dbReference type="SMART" id="SM00388">
    <property type="entry name" value="HisKA"/>
    <property type="match status" value="1"/>
</dbReference>
<dbReference type="PRINTS" id="PR00344">
    <property type="entry name" value="BCTRLSENSOR"/>
</dbReference>
<evidence type="ECO:0000256" key="8">
    <source>
        <dbReference type="ARBA" id="ARBA00023012"/>
    </source>
</evidence>
<evidence type="ECO:0000256" key="4">
    <source>
        <dbReference type="ARBA" id="ARBA00012438"/>
    </source>
</evidence>
<dbReference type="InterPro" id="IPR003661">
    <property type="entry name" value="HisK_dim/P_dom"/>
</dbReference>
<dbReference type="FunFam" id="3.30.565.10:FF:000006">
    <property type="entry name" value="Sensor histidine kinase WalK"/>
    <property type="match status" value="1"/>
</dbReference>
<evidence type="ECO:0000256" key="5">
    <source>
        <dbReference type="ARBA" id="ARBA00022553"/>
    </source>
</evidence>
<dbReference type="CDD" id="cd00075">
    <property type="entry name" value="HATPase"/>
    <property type="match status" value="1"/>
</dbReference>
<organism evidence="12 13">
    <name type="scientific">Parvibacter caecicola</name>
    <dbReference type="NCBI Taxonomy" id="747645"/>
    <lineage>
        <taxon>Bacteria</taxon>
        <taxon>Bacillati</taxon>
        <taxon>Actinomycetota</taxon>
        <taxon>Coriobacteriia</taxon>
        <taxon>Coriobacteriales</taxon>
        <taxon>Coriobacteriaceae</taxon>
        <taxon>Parvibacter</taxon>
    </lineage>
</organism>
<dbReference type="InterPro" id="IPR050736">
    <property type="entry name" value="Sensor_HK_Regulatory"/>
</dbReference>
<dbReference type="GO" id="GO:0005509">
    <property type="term" value="F:calcium ion binding"/>
    <property type="evidence" value="ECO:0007669"/>
    <property type="project" value="UniProtKB-ARBA"/>
</dbReference>
<keyword evidence="9 10" id="KW-0472">Membrane</keyword>
<dbReference type="Gene3D" id="1.10.287.130">
    <property type="match status" value="1"/>
</dbReference>
<evidence type="ECO:0000313" key="13">
    <source>
        <dbReference type="Proteomes" id="UP000309454"/>
    </source>
</evidence>
<keyword evidence="10" id="KW-1133">Transmembrane helix</keyword>
<comment type="subcellular location">
    <subcellularLocation>
        <location evidence="3">Cell membrane</location>
    </subcellularLocation>
</comment>
<keyword evidence="8" id="KW-0902">Two-component regulatory system</keyword>
<comment type="caution">
    <text evidence="12">The sequence shown here is derived from an EMBL/GenBank/DDBJ whole genome shotgun (WGS) entry which is preliminary data.</text>
</comment>
<evidence type="ECO:0000256" key="7">
    <source>
        <dbReference type="ARBA" id="ARBA00022777"/>
    </source>
</evidence>
<dbReference type="Gene3D" id="3.30.450.20">
    <property type="entry name" value="PAS domain"/>
    <property type="match status" value="1"/>
</dbReference>
<dbReference type="PROSITE" id="PS50109">
    <property type="entry name" value="HIS_KIN"/>
    <property type="match status" value="1"/>
</dbReference>
<evidence type="ECO:0000256" key="2">
    <source>
        <dbReference type="ARBA" id="ARBA00001968"/>
    </source>
</evidence>
<accession>A0A4T9T5S9</accession>
<dbReference type="RefSeq" id="WP_136846204.1">
    <property type="nucleotide sequence ID" value="NZ_CANSLK010000085.1"/>
</dbReference>
<comment type="cofactor">
    <cofactor evidence="2">
        <name>a divalent metal cation</name>
        <dbReference type="ChEBI" id="CHEBI:60240"/>
    </cofactor>
</comment>
<dbReference type="InterPro" id="IPR036890">
    <property type="entry name" value="HATPase_C_sf"/>
</dbReference>
<keyword evidence="6" id="KW-0808">Transferase</keyword>
<dbReference type="GO" id="GO:0005886">
    <property type="term" value="C:plasma membrane"/>
    <property type="evidence" value="ECO:0007669"/>
    <property type="project" value="UniProtKB-SubCell"/>
</dbReference>
<dbReference type="InterPro" id="IPR005467">
    <property type="entry name" value="His_kinase_dom"/>
</dbReference>
<keyword evidence="5" id="KW-0597">Phosphoprotein</keyword>
<dbReference type="CDD" id="cd00082">
    <property type="entry name" value="HisKA"/>
    <property type="match status" value="1"/>
</dbReference>
<proteinExistence type="predicted"/>
<feature type="transmembrane region" description="Helical" evidence="10">
    <location>
        <begin position="18"/>
        <end position="41"/>
    </location>
</feature>
<comment type="catalytic activity">
    <reaction evidence="1">
        <text>ATP + protein L-histidine = ADP + protein N-phospho-L-histidine.</text>
        <dbReference type="EC" id="2.7.13.3"/>
    </reaction>
</comment>
<keyword evidence="7 12" id="KW-0418">Kinase</keyword>
<evidence type="ECO:0000259" key="11">
    <source>
        <dbReference type="PROSITE" id="PS50109"/>
    </source>
</evidence>
<feature type="domain" description="Histidine kinase" evidence="11">
    <location>
        <begin position="247"/>
        <end position="467"/>
    </location>
</feature>
<dbReference type="PANTHER" id="PTHR43711">
    <property type="entry name" value="TWO-COMPONENT HISTIDINE KINASE"/>
    <property type="match status" value="1"/>
</dbReference>
<dbReference type="SUPFAM" id="SSF47384">
    <property type="entry name" value="Homodimeric domain of signal transducing histidine kinase"/>
    <property type="match status" value="1"/>
</dbReference>
<sequence>MRGSPAAPSLSGRIFRSILAFTLTGIVAFSLALAAIFYLSFEHKAADGLLNQAHRAAVLLDSEPASKRPAVLAEQFDGTVRYTLVGADGTVLFDSAAEAADAPQMENHGNRPEVREALASGEGATSRMSATVGTDTLYAAAPLSDGSVIRLAETRDSIVAFFANGLMVPVAFTLLAAVALVLALSRLLTRHLMRPLDRIDASSPLQGGGYAEMAPLLERIDSQQRTLRAQNQELALAESLRRDFSANVSHEMKTPLQVISGYAELMANGMVPPDEVRKFGSVIYQESQAMRALINDVLILSRLDEKALTADEAAPVNLASVAERAAGRLESLAREADVAVGLQLQPAQVQGNETLLEQMIHNLVENAIRYNRPGGRVTVKTATALDAEGRTEALVQVGDSGPGIPADAQDKVFERFYRLDKSRSKETGGTGLGLAIVKHAALHHGGTVELQSEEGQGATFTVHLPTP</sequence>
<dbReference type="InterPro" id="IPR003594">
    <property type="entry name" value="HATPase_dom"/>
</dbReference>
<keyword evidence="13" id="KW-1185">Reference proteome</keyword>
<dbReference type="Gene3D" id="3.30.565.10">
    <property type="entry name" value="Histidine kinase-like ATPase, C-terminal domain"/>
    <property type="match status" value="1"/>
</dbReference>
<dbReference type="OrthoDB" id="9813151at2"/>
<name>A0A4T9T5S9_9ACTN</name>
<evidence type="ECO:0000256" key="3">
    <source>
        <dbReference type="ARBA" id="ARBA00004236"/>
    </source>
</evidence>